<comment type="caution">
    <text evidence="2">The sequence shown here is derived from an EMBL/GenBank/DDBJ whole genome shotgun (WGS) entry which is preliminary data.</text>
</comment>
<dbReference type="Proteomes" id="UP001225498">
    <property type="component" value="Unassembled WGS sequence"/>
</dbReference>
<organism evidence="2 3">
    <name type="scientific">Stenotrophomonas maltophilia</name>
    <name type="common">Pseudomonas maltophilia</name>
    <name type="synonym">Xanthomonas maltophilia</name>
    <dbReference type="NCBI Taxonomy" id="40324"/>
    <lineage>
        <taxon>Bacteria</taxon>
        <taxon>Pseudomonadati</taxon>
        <taxon>Pseudomonadota</taxon>
        <taxon>Gammaproteobacteria</taxon>
        <taxon>Lysobacterales</taxon>
        <taxon>Lysobacteraceae</taxon>
        <taxon>Stenotrophomonas</taxon>
        <taxon>Stenotrophomonas maltophilia group</taxon>
    </lineage>
</organism>
<proteinExistence type="predicted"/>
<evidence type="ECO:0000313" key="3">
    <source>
        <dbReference type="Proteomes" id="UP001225498"/>
    </source>
</evidence>
<accession>A0AAI9G5V1</accession>
<feature type="compositionally biased region" description="Basic residues" evidence="1">
    <location>
        <begin position="7"/>
        <end position="28"/>
    </location>
</feature>
<reference evidence="2" key="1">
    <citation type="submission" date="2023-08" db="EMBL/GenBank/DDBJ databases">
        <authorList>
            <consortium name="Clinical and Environmental Microbiology Branch: Whole genome sequencing antimicrobial resistance pathogens in the healthcare setting"/>
        </authorList>
    </citation>
    <scope>NUCLEOTIDE SEQUENCE</scope>
    <source>
        <strain evidence="2">2023CJ-00293</strain>
    </source>
</reference>
<gene>
    <name evidence="2" type="ORF">REH87_003075</name>
</gene>
<name>A0AAI9G5V1_STEMA</name>
<dbReference type="RefSeq" id="WP_057503394.1">
    <property type="nucleotide sequence ID" value="NZ_CP028358.1"/>
</dbReference>
<sequence>MAVPTLKRCHGQVRNRKSHSAHPKRHRPVGMVASKPPFLEDSAVATLYILDMQTGGEYGIDLLPSYGIQVTSSSTSKRWYLDADAIVDLAVAAGIDRRAD</sequence>
<feature type="region of interest" description="Disordered" evidence="1">
    <location>
        <begin position="1"/>
        <end position="34"/>
    </location>
</feature>
<protein>
    <submittedName>
        <fullName evidence="2">Uncharacterized protein</fullName>
    </submittedName>
</protein>
<dbReference type="EMBL" id="ABLTIR010000079">
    <property type="protein sequence ID" value="EKZ1928046.1"/>
    <property type="molecule type" value="Genomic_DNA"/>
</dbReference>
<evidence type="ECO:0000256" key="1">
    <source>
        <dbReference type="SAM" id="MobiDB-lite"/>
    </source>
</evidence>
<evidence type="ECO:0000313" key="2">
    <source>
        <dbReference type="EMBL" id="EKZ1928046.1"/>
    </source>
</evidence>
<dbReference type="AlphaFoldDB" id="A0AAI9G5V1"/>